<sequence>MEGISLDIFGPQRLAVQLDEARCVEFLSYWVRYDRPMSITFQEANTPGLVAVTFTVNPKDYKAMEFMERAVSKTGGRVWNITKQK</sequence>
<accession>U6RSW0</accession>
<comment type="caution">
    <text evidence="1">The sequence shown here is derived from an EMBL/GenBank/DDBJ whole genome shotgun (WGS) entry which is preliminary data.</text>
</comment>
<dbReference type="RefSeq" id="WP_005936139.1">
    <property type="nucleotide sequence ID" value="NZ_KB890364.1"/>
</dbReference>
<evidence type="ECO:0000313" key="2">
    <source>
        <dbReference type="Proteomes" id="UP000017831"/>
    </source>
</evidence>
<dbReference type="EMBL" id="AQHY01000004">
    <property type="protein sequence ID" value="EOA58333.1"/>
    <property type="molecule type" value="Genomic_DNA"/>
</dbReference>
<dbReference type="AlphaFoldDB" id="U6RSW0"/>
<dbReference type="PATRIC" id="fig|1121098.3.peg.301"/>
<organism evidence="1 2">
    <name type="scientific">Phocaeicola massiliensis B84634 = Timone 84634 = DSM 17679 = JCM 13223</name>
    <dbReference type="NCBI Taxonomy" id="1121098"/>
    <lineage>
        <taxon>Bacteria</taxon>
        <taxon>Pseudomonadati</taxon>
        <taxon>Bacteroidota</taxon>
        <taxon>Bacteroidia</taxon>
        <taxon>Bacteroidales</taxon>
        <taxon>Bacteroidaceae</taxon>
        <taxon>Phocaeicola</taxon>
    </lineage>
</organism>
<reference evidence="1 2" key="1">
    <citation type="submission" date="2013-04" db="EMBL/GenBank/DDBJ databases">
        <title>The Genome Sequence of Bacteroides massiliensis DSM 17679.</title>
        <authorList>
            <consortium name="The Broad Institute Genomics Platform"/>
            <person name="Earl A."/>
            <person name="Ward D."/>
            <person name="Feldgarden M."/>
            <person name="Gevers D."/>
            <person name="Martens E."/>
            <person name="Fenner L."/>
            <person name="Roux V."/>
            <person name="Mallet M.N."/>
            <person name="Raoult D."/>
            <person name="Walker B."/>
            <person name="Young S."/>
            <person name="Zeng Q."/>
            <person name="Gargeya S."/>
            <person name="Fitzgerald M."/>
            <person name="Haas B."/>
            <person name="Abouelleil A."/>
            <person name="Allen A.W."/>
            <person name="Alvarado L."/>
            <person name="Arachchi H.M."/>
            <person name="Berlin A.M."/>
            <person name="Chapman S.B."/>
            <person name="Gainer-Dewar J."/>
            <person name="Goldberg J."/>
            <person name="Griggs A."/>
            <person name="Gujja S."/>
            <person name="Hansen M."/>
            <person name="Howarth C."/>
            <person name="Imamovic A."/>
            <person name="Ireland A."/>
            <person name="Larimer J."/>
            <person name="McCowan C."/>
            <person name="Murphy C."/>
            <person name="Pearson M."/>
            <person name="Poon T.W."/>
            <person name="Priest M."/>
            <person name="Roberts A."/>
            <person name="Saif S."/>
            <person name="Shea T."/>
            <person name="Sisk P."/>
            <person name="Sykes S."/>
            <person name="Wortman J."/>
            <person name="Nusbaum C."/>
            <person name="Birren B."/>
        </authorList>
    </citation>
    <scope>NUCLEOTIDE SEQUENCE [LARGE SCALE GENOMIC DNA]</scope>
    <source>
        <strain evidence="2">B84634 / Timone 84634 / DSM 17679 / JCM 13223</strain>
    </source>
</reference>
<protein>
    <submittedName>
        <fullName evidence="1">Uncharacterized protein</fullName>
    </submittedName>
</protein>
<name>U6RSW0_9BACT</name>
<dbReference type="HOGENOM" id="CLU_176061_0_0_10"/>
<dbReference type="STRING" id="1121098.HMPREF1534_00299"/>
<dbReference type="Proteomes" id="UP000017831">
    <property type="component" value="Unassembled WGS sequence"/>
</dbReference>
<evidence type="ECO:0000313" key="1">
    <source>
        <dbReference type="EMBL" id="EOA58333.1"/>
    </source>
</evidence>
<keyword evidence="2" id="KW-1185">Reference proteome</keyword>
<gene>
    <name evidence="1" type="ORF">HMPREF1534_00299</name>
</gene>
<proteinExistence type="predicted"/>
<dbReference type="GeneID" id="60063621"/>